<dbReference type="Proteomes" id="UP000320523">
    <property type="component" value="Unassembled WGS sequence"/>
</dbReference>
<accession>A0A552JV29</accession>
<comment type="caution">
    <text evidence="2">The sequence shown here is derived from an EMBL/GenBank/DDBJ whole genome shotgun (WGS) entry which is preliminary data.</text>
</comment>
<gene>
    <name evidence="2" type="ORF">EWV75_04910</name>
</gene>
<feature type="chain" id="PRO_5022045916" evidence="1">
    <location>
        <begin position="40"/>
        <end position="227"/>
    </location>
</feature>
<evidence type="ECO:0000313" key="3">
    <source>
        <dbReference type="Proteomes" id="UP000320523"/>
    </source>
</evidence>
<keyword evidence="1" id="KW-0732">Signal</keyword>
<protein>
    <submittedName>
        <fullName evidence="2">PEP-CTERM sorting domain-containing protein</fullName>
    </submittedName>
</protein>
<name>A0A552JV29_9CHRO</name>
<dbReference type="InterPro" id="IPR013424">
    <property type="entry name" value="Ice-binding_C"/>
</dbReference>
<evidence type="ECO:0000313" key="2">
    <source>
        <dbReference type="EMBL" id="TRU99558.1"/>
    </source>
</evidence>
<evidence type="ECO:0000256" key="1">
    <source>
        <dbReference type="SAM" id="SignalP"/>
    </source>
</evidence>
<proteinExistence type="predicted"/>
<reference evidence="2 3" key="1">
    <citation type="submission" date="2019-01" db="EMBL/GenBank/DDBJ databases">
        <title>Coherence of Microcystis species and biogeography revealed through population genomics.</title>
        <authorList>
            <person name="Perez-Carrascal O.M."/>
            <person name="Terrat Y."/>
            <person name="Giani A."/>
            <person name="Fortin N."/>
            <person name="Tromas N."/>
            <person name="Shapiro B.J."/>
        </authorList>
    </citation>
    <scope>NUCLEOTIDE SEQUENCE [LARGE SCALE GENOMIC DNA]</scope>
    <source>
        <strain evidence="2">Mw_QC_S_20081001_S30D</strain>
    </source>
</reference>
<sequence length="227" mass="23759">MSLGHIKLQQLHITVKKLSALGLALGVSLALVNSAKVDAATVSYKTEFSRFLPSTFNPGDTFDLSFSAINPNGTQPISLSRIIYIVIVIHRDIVIFIPLFFEKLSPGSSSNFTTPPGSNPPDGADLTLAGPDAFAITNSFVPFNFGITRSDILAANLSFELETDGLVSGDGIVASLNLNGTSIGSQAFKPVPEPSTVLAILTLGGAMATLKKKSQPSGIKNSQDPAA</sequence>
<feature type="signal peptide" evidence="1">
    <location>
        <begin position="1"/>
        <end position="39"/>
    </location>
</feature>
<organism evidence="2 3">
    <name type="scientific">Microcystis wesenbergii Mw_QC_S_20081001_S30D</name>
    <dbReference type="NCBI Taxonomy" id="2486245"/>
    <lineage>
        <taxon>Bacteria</taxon>
        <taxon>Bacillati</taxon>
        <taxon>Cyanobacteriota</taxon>
        <taxon>Cyanophyceae</taxon>
        <taxon>Oscillatoriophycideae</taxon>
        <taxon>Chroococcales</taxon>
        <taxon>Microcystaceae</taxon>
        <taxon>Microcystis</taxon>
    </lineage>
</organism>
<dbReference type="AlphaFoldDB" id="A0A552JV29"/>
<dbReference type="NCBIfam" id="TIGR02595">
    <property type="entry name" value="PEP_CTERM"/>
    <property type="match status" value="1"/>
</dbReference>
<dbReference type="EMBL" id="SFAT01000054">
    <property type="protein sequence ID" value="TRU99558.1"/>
    <property type="molecule type" value="Genomic_DNA"/>
</dbReference>